<dbReference type="HOGENOM" id="CLU_2456134_0_0_1"/>
<organism>
    <name type="scientific">Serpula lacrymans var. lacrymans (strain S7.9)</name>
    <name type="common">Dry rot fungus</name>
    <dbReference type="NCBI Taxonomy" id="578457"/>
    <lineage>
        <taxon>Eukaryota</taxon>
        <taxon>Fungi</taxon>
        <taxon>Dikarya</taxon>
        <taxon>Basidiomycota</taxon>
        <taxon>Agaricomycotina</taxon>
        <taxon>Agaricomycetes</taxon>
        <taxon>Agaricomycetidae</taxon>
        <taxon>Boletales</taxon>
        <taxon>Coniophorineae</taxon>
        <taxon>Serpulaceae</taxon>
        <taxon>Serpula</taxon>
    </lineage>
</organism>
<name>F8P4F0_SERL9</name>
<dbReference type="RefSeq" id="XP_007321274.1">
    <property type="nucleotide sequence ID" value="XM_007321212.1"/>
</dbReference>
<protein>
    <submittedName>
        <fullName evidence="1">Uncharacterized protein</fullName>
    </submittedName>
</protein>
<dbReference type="AlphaFoldDB" id="F8P4F0"/>
<gene>
    <name evidence="1" type="ORF">SERLADRAFT_473899</name>
</gene>
<dbReference type="Proteomes" id="UP000008064">
    <property type="component" value="Unassembled WGS sequence"/>
</dbReference>
<reference evidence="1" key="1">
    <citation type="submission" date="2011-04" db="EMBL/GenBank/DDBJ databases">
        <title>Evolution of plant cell wall degrading machinery underlies the functional diversity of forest fungi.</title>
        <authorList>
            <consortium name="US DOE Joint Genome Institute (JGI-PGF)"/>
            <person name="Eastwood D.C."/>
            <person name="Floudas D."/>
            <person name="Binder M."/>
            <person name="Majcherczyk A."/>
            <person name="Schneider P."/>
            <person name="Aerts A."/>
            <person name="Asiegbu F.O."/>
            <person name="Baker S.E."/>
            <person name="Barry K."/>
            <person name="Bendiksby M."/>
            <person name="Blumentritt M."/>
            <person name="Coutinho P.M."/>
            <person name="Cullen D."/>
            <person name="Cullen D."/>
            <person name="Gathman A."/>
            <person name="Goodell B."/>
            <person name="Henrissat B."/>
            <person name="Ihrmark K."/>
            <person name="Kauserud H."/>
            <person name="Kohler A."/>
            <person name="LaButti K."/>
            <person name="Lapidus A."/>
            <person name="Lavin J.L."/>
            <person name="Lee Y.-H."/>
            <person name="Lindquist E."/>
            <person name="Lilly W."/>
            <person name="Lucas S."/>
            <person name="Morin E."/>
            <person name="Murat C."/>
            <person name="Oguiza J.A."/>
            <person name="Park J."/>
            <person name="Pisabarro A.G."/>
            <person name="Riley R."/>
            <person name="Rosling A."/>
            <person name="Salamov A."/>
            <person name="Schmidt O."/>
            <person name="Schmutz J."/>
            <person name="Skrede I."/>
            <person name="Stenlid J."/>
            <person name="Wiebenga A."/>
            <person name="Xie X."/>
            <person name="Kues U."/>
            <person name="Hibbett D.S."/>
            <person name="Hoffmeister D."/>
            <person name="Hogberg N."/>
            <person name="Martin F."/>
            <person name="Grigoriev I.V."/>
            <person name="Watkinson S.C."/>
        </authorList>
    </citation>
    <scope>NUCLEOTIDE SEQUENCE</scope>
    <source>
        <strain evidence="1">S7.9</strain>
    </source>
</reference>
<accession>F8P4F0</accession>
<dbReference type="KEGG" id="sla:SERLADRAFT_473899"/>
<dbReference type="GeneID" id="18820393"/>
<proteinExistence type="predicted"/>
<dbReference type="EMBL" id="GL945438">
    <property type="protein sequence ID" value="EGO21488.1"/>
    <property type="molecule type" value="Genomic_DNA"/>
</dbReference>
<evidence type="ECO:0000313" key="1">
    <source>
        <dbReference type="EMBL" id="EGO21488.1"/>
    </source>
</evidence>
<sequence length="89" mass="10059">MITSTRKEVGKRSLISNTRVPEEALEANLWGGSWVVASRQHSYLVPKGLVPRRQCKSSQGKQLFHVGSVSTTRRARFRRRGQISVMSAY</sequence>